<comment type="caution">
    <text evidence="2">The sequence shown here is derived from an EMBL/GenBank/DDBJ whole genome shotgun (WGS) entry which is preliminary data.</text>
</comment>
<evidence type="ECO:0000256" key="1">
    <source>
        <dbReference type="SAM" id="Coils"/>
    </source>
</evidence>
<feature type="non-terminal residue" evidence="2">
    <location>
        <position position="114"/>
    </location>
</feature>
<gene>
    <name evidence="2" type="ORF">JL09_g6547</name>
</gene>
<dbReference type="AlphaFoldDB" id="A0A099NQV8"/>
<evidence type="ECO:0000313" key="3">
    <source>
        <dbReference type="Proteomes" id="UP000029867"/>
    </source>
</evidence>
<name>A0A099NQV8_PICKU</name>
<reference evidence="3" key="1">
    <citation type="journal article" date="2014" name="Microb. Cell Fact.">
        <title>Exploiting Issatchenkia orientalis SD108 for succinic acid production.</title>
        <authorList>
            <person name="Xiao H."/>
            <person name="Shao Z."/>
            <person name="Jiang Y."/>
            <person name="Dole S."/>
            <person name="Zhao H."/>
        </authorList>
    </citation>
    <scope>NUCLEOTIDE SEQUENCE [LARGE SCALE GENOMIC DNA]</scope>
    <source>
        <strain evidence="3">SD108</strain>
    </source>
</reference>
<dbReference type="EMBL" id="JQFK01001791">
    <property type="protein sequence ID" value="KGK34306.1"/>
    <property type="molecule type" value="Genomic_DNA"/>
</dbReference>
<feature type="coiled-coil region" evidence="1">
    <location>
        <begin position="6"/>
        <end position="63"/>
    </location>
</feature>
<dbReference type="eggNOG" id="KOG1337">
    <property type="taxonomic scope" value="Eukaryota"/>
</dbReference>
<dbReference type="Proteomes" id="UP000029867">
    <property type="component" value="Unassembled WGS sequence"/>
</dbReference>
<accession>A0A099NQV8</accession>
<dbReference type="VEuPathDB" id="FungiDB:C5L36_0D02320"/>
<sequence length="114" mass="13362">MKLEGLTQLKAIIKTKLRTLKKLEVEVSDKVSSHHANIIKTYRKSQKDIFQQTLEQVEKMEKQLLTEFKPFSFKKAMMVDTRFLNSFLVVFGTKSYNDLIEKGILDHAVLLWIM</sequence>
<proteinExistence type="predicted"/>
<evidence type="ECO:0000313" key="2">
    <source>
        <dbReference type="EMBL" id="KGK34306.1"/>
    </source>
</evidence>
<protein>
    <submittedName>
        <fullName evidence="2">Uncharacterized protein</fullName>
    </submittedName>
</protein>
<dbReference type="HOGENOM" id="CLU_2126922_0_0_1"/>
<keyword evidence="1" id="KW-0175">Coiled coil</keyword>
<organism evidence="2 3">
    <name type="scientific">Pichia kudriavzevii</name>
    <name type="common">Yeast</name>
    <name type="synonym">Issatchenkia orientalis</name>
    <dbReference type="NCBI Taxonomy" id="4909"/>
    <lineage>
        <taxon>Eukaryota</taxon>
        <taxon>Fungi</taxon>
        <taxon>Dikarya</taxon>
        <taxon>Ascomycota</taxon>
        <taxon>Saccharomycotina</taxon>
        <taxon>Pichiomycetes</taxon>
        <taxon>Pichiales</taxon>
        <taxon>Pichiaceae</taxon>
        <taxon>Pichia</taxon>
    </lineage>
</organism>